<proteinExistence type="predicted"/>
<organism evidence="1">
    <name type="scientific">marine sediment metagenome</name>
    <dbReference type="NCBI Taxonomy" id="412755"/>
    <lineage>
        <taxon>unclassified sequences</taxon>
        <taxon>metagenomes</taxon>
        <taxon>ecological metagenomes</taxon>
    </lineage>
</organism>
<name>X0XT67_9ZZZZ</name>
<feature type="non-terminal residue" evidence="1">
    <location>
        <position position="1"/>
    </location>
</feature>
<evidence type="ECO:0000313" key="1">
    <source>
        <dbReference type="EMBL" id="GAG46440.1"/>
    </source>
</evidence>
<sequence length="44" mass="4981">RLGRSPDRADAYIQGVAYLTYVDPVGEEHRLPAVAREDYSWMGV</sequence>
<dbReference type="EMBL" id="BARS01050225">
    <property type="protein sequence ID" value="GAG46440.1"/>
    <property type="molecule type" value="Genomic_DNA"/>
</dbReference>
<gene>
    <name evidence="1" type="ORF">S01H1_75023</name>
</gene>
<protein>
    <submittedName>
        <fullName evidence="1">Uncharacterized protein</fullName>
    </submittedName>
</protein>
<reference evidence="1" key="1">
    <citation type="journal article" date="2014" name="Front. Microbiol.">
        <title>High frequency of phylogenetically diverse reductive dehalogenase-homologous genes in deep subseafloor sedimentary metagenomes.</title>
        <authorList>
            <person name="Kawai M."/>
            <person name="Futagami T."/>
            <person name="Toyoda A."/>
            <person name="Takaki Y."/>
            <person name="Nishi S."/>
            <person name="Hori S."/>
            <person name="Arai W."/>
            <person name="Tsubouchi T."/>
            <person name="Morono Y."/>
            <person name="Uchiyama I."/>
            <person name="Ito T."/>
            <person name="Fujiyama A."/>
            <person name="Inagaki F."/>
            <person name="Takami H."/>
        </authorList>
    </citation>
    <scope>NUCLEOTIDE SEQUENCE</scope>
    <source>
        <strain evidence="1">Expedition CK06-06</strain>
    </source>
</reference>
<comment type="caution">
    <text evidence="1">The sequence shown here is derived from an EMBL/GenBank/DDBJ whole genome shotgun (WGS) entry which is preliminary data.</text>
</comment>
<accession>X0XT67</accession>
<dbReference type="AlphaFoldDB" id="X0XT67"/>